<evidence type="ECO:0000259" key="8">
    <source>
        <dbReference type="PROSITE" id="PS50928"/>
    </source>
</evidence>
<dbReference type="Gene3D" id="1.10.3720.10">
    <property type="entry name" value="MetI-like"/>
    <property type="match status" value="1"/>
</dbReference>
<evidence type="ECO:0000256" key="1">
    <source>
        <dbReference type="ARBA" id="ARBA00004651"/>
    </source>
</evidence>
<feature type="domain" description="ABC transmembrane type-1" evidence="8">
    <location>
        <begin position="405"/>
        <end position="602"/>
    </location>
</feature>
<dbReference type="Pfam" id="PF13540">
    <property type="entry name" value="RCC1_2"/>
    <property type="match status" value="2"/>
</dbReference>
<dbReference type="InterPro" id="IPR000408">
    <property type="entry name" value="Reg_chr_condens"/>
</dbReference>
<feature type="transmembrane region" description="Helical" evidence="7">
    <location>
        <begin position="409"/>
        <end position="432"/>
    </location>
</feature>
<evidence type="ECO:0000256" key="4">
    <source>
        <dbReference type="ARBA" id="ARBA00022692"/>
    </source>
</evidence>
<dbReference type="SUPFAM" id="SSF161098">
    <property type="entry name" value="MetI-like"/>
    <property type="match status" value="1"/>
</dbReference>
<dbReference type="EMBL" id="WUUQ01000002">
    <property type="protein sequence ID" value="MXQ73273.1"/>
    <property type="molecule type" value="Genomic_DNA"/>
</dbReference>
<feature type="transmembrane region" description="Helical" evidence="7">
    <location>
        <begin position="474"/>
        <end position="493"/>
    </location>
</feature>
<name>A0A6N8U971_9FIRM</name>
<dbReference type="Gene3D" id="2.130.10.30">
    <property type="entry name" value="Regulator of chromosome condensation 1/beta-lactamase-inhibitor protein II"/>
    <property type="match status" value="2"/>
</dbReference>
<dbReference type="GO" id="GO:0055085">
    <property type="term" value="P:transmembrane transport"/>
    <property type="evidence" value="ECO:0007669"/>
    <property type="project" value="InterPro"/>
</dbReference>
<sequence length="616" mass="68072">MNDKKKENAFQKFGHSLKSLFSGGFFGRKQLNVLEEEEIQSPSKVIMKNFLHNRLAQIGIVGFLFIFSFTFIGSMFYPMDPLYTEPLLQDIKPGRGYLSYDEDLNKAGVKDIQSGATFTIALDNDGKVYSWGQNLEGAFDIPSEVTDETIAKIAVGDRHALALTKNGEVIGWGYNNFNQDQLPFEVKNRLFDQKVVDIFAGDKYSAVLTDQKKLYVWGSTMTNHLDIVPDEYQGHIKEVRTSTYNMLLLLDDGRLVPLGVSGSPLTDNIPKKIASGELKVKDYAMSFRNAVVLDDQGKIHVWGSTDNGLLNVPKIKEKVISVAGAKNALYAVGESGKVYAWGSDALKETNVPADAKGTKKVYASYFQMYAVNDDNKVIASWGNNGYLLGTDGTGRDVFIRLMHGGKVTLLVGVIAVLISAFIGVLIGMVSGFKGGWLDNLLMRLTEIITSIPFMPLVITLSSFIGTQMSSDNKMYLIMVILGLLSWPPLARLVRSQILIEREKDFVLAARAMGIKEHSIVLRHILPNVISMAIVDMTLNYAIMMLQEAALSFLGFGVQPPMPSWGNMLNAAQDSTVIQYYWWQWILPAVCVLIAALSVNLIGNALGDAIDPKANEK</sequence>
<dbReference type="InterPro" id="IPR000515">
    <property type="entry name" value="MetI-like"/>
</dbReference>
<keyword evidence="4 7" id="KW-0812">Transmembrane</keyword>
<dbReference type="CDD" id="cd06261">
    <property type="entry name" value="TM_PBP2"/>
    <property type="match status" value="1"/>
</dbReference>
<dbReference type="Pfam" id="PF12911">
    <property type="entry name" value="OppC_N"/>
    <property type="match status" value="1"/>
</dbReference>
<accession>A0A6N8U971</accession>
<evidence type="ECO:0000313" key="10">
    <source>
        <dbReference type="Proteomes" id="UP000434036"/>
    </source>
</evidence>
<comment type="similarity">
    <text evidence="7">Belongs to the binding-protein-dependent transport system permease family.</text>
</comment>
<dbReference type="PANTHER" id="PTHR43386:SF1">
    <property type="entry name" value="D,D-DIPEPTIDE TRANSPORT SYSTEM PERMEASE PROTEIN DDPC-RELATED"/>
    <property type="match status" value="1"/>
</dbReference>
<comment type="caution">
    <text evidence="9">The sequence shown here is derived from an EMBL/GenBank/DDBJ whole genome shotgun (WGS) entry which is preliminary data.</text>
</comment>
<dbReference type="Proteomes" id="UP000434036">
    <property type="component" value="Unassembled WGS sequence"/>
</dbReference>
<dbReference type="InterPro" id="IPR025966">
    <property type="entry name" value="OppC_N"/>
</dbReference>
<dbReference type="InterPro" id="IPR009091">
    <property type="entry name" value="RCC1/BLIP-II"/>
</dbReference>
<protein>
    <submittedName>
        <fullName evidence="9">ABC transporter permease subunit</fullName>
    </submittedName>
</protein>
<dbReference type="AlphaFoldDB" id="A0A6N8U971"/>
<keyword evidence="2 7" id="KW-0813">Transport</keyword>
<organism evidence="9 10">
    <name type="scientific">Copranaerobaculum intestinale</name>
    <dbReference type="NCBI Taxonomy" id="2692629"/>
    <lineage>
        <taxon>Bacteria</taxon>
        <taxon>Bacillati</taxon>
        <taxon>Bacillota</taxon>
        <taxon>Erysipelotrichia</taxon>
        <taxon>Erysipelotrichales</taxon>
        <taxon>Erysipelotrichaceae</taxon>
        <taxon>Copranaerobaculum</taxon>
    </lineage>
</organism>
<dbReference type="PROSITE" id="PS50928">
    <property type="entry name" value="ABC_TM1"/>
    <property type="match status" value="1"/>
</dbReference>
<evidence type="ECO:0000256" key="6">
    <source>
        <dbReference type="ARBA" id="ARBA00023136"/>
    </source>
</evidence>
<dbReference type="InterPro" id="IPR035906">
    <property type="entry name" value="MetI-like_sf"/>
</dbReference>
<evidence type="ECO:0000256" key="3">
    <source>
        <dbReference type="ARBA" id="ARBA00022475"/>
    </source>
</evidence>
<keyword evidence="3" id="KW-1003">Cell membrane</keyword>
<dbReference type="PANTHER" id="PTHR43386">
    <property type="entry name" value="OLIGOPEPTIDE TRANSPORT SYSTEM PERMEASE PROTEIN APPC"/>
    <property type="match status" value="1"/>
</dbReference>
<proteinExistence type="inferred from homology"/>
<gene>
    <name evidence="9" type="ORF">GSF08_04895</name>
</gene>
<reference evidence="9 10" key="2">
    <citation type="submission" date="2020-01" db="EMBL/GenBank/DDBJ databases">
        <title>Clostridiaceae sp. nov. isolated from the gut of human by culturomics.</title>
        <authorList>
            <person name="Chang Y."/>
        </authorList>
    </citation>
    <scope>NUCLEOTIDE SEQUENCE [LARGE SCALE GENOMIC DNA]</scope>
    <source>
        <strain evidence="9 10">DONG20-135</strain>
    </source>
</reference>
<feature type="transmembrane region" description="Helical" evidence="7">
    <location>
        <begin position="55"/>
        <end position="77"/>
    </location>
</feature>
<keyword evidence="5 7" id="KW-1133">Transmembrane helix</keyword>
<feature type="transmembrane region" description="Helical" evidence="7">
    <location>
        <begin position="540"/>
        <end position="561"/>
    </location>
</feature>
<keyword evidence="10" id="KW-1185">Reference proteome</keyword>
<feature type="transmembrane region" description="Helical" evidence="7">
    <location>
        <begin position="444"/>
        <end position="468"/>
    </location>
</feature>
<dbReference type="InterPro" id="IPR050366">
    <property type="entry name" value="BP-dependent_transpt_permease"/>
</dbReference>
<dbReference type="RefSeq" id="WP_160624735.1">
    <property type="nucleotide sequence ID" value="NZ_WUUQ01000002.1"/>
</dbReference>
<reference evidence="9 10" key="1">
    <citation type="submission" date="2019-12" db="EMBL/GenBank/DDBJ databases">
        <authorList>
            <person name="Yang R."/>
        </authorList>
    </citation>
    <scope>NUCLEOTIDE SEQUENCE [LARGE SCALE GENOMIC DNA]</scope>
    <source>
        <strain evidence="9 10">DONG20-135</strain>
    </source>
</reference>
<evidence type="ECO:0000313" key="9">
    <source>
        <dbReference type="EMBL" id="MXQ73273.1"/>
    </source>
</evidence>
<comment type="subcellular location">
    <subcellularLocation>
        <location evidence="1 7">Cell membrane</location>
        <topology evidence="1 7">Multi-pass membrane protein</topology>
    </subcellularLocation>
</comment>
<dbReference type="Pfam" id="PF00528">
    <property type="entry name" value="BPD_transp_1"/>
    <property type="match status" value="1"/>
</dbReference>
<dbReference type="PROSITE" id="PS50012">
    <property type="entry name" value="RCC1_3"/>
    <property type="match status" value="2"/>
</dbReference>
<evidence type="ECO:0000256" key="5">
    <source>
        <dbReference type="ARBA" id="ARBA00022989"/>
    </source>
</evidence>
<evidence type="ECO:0000256" key="7">
    <source>
        <dbReference type="RuleBase" id="RU363032"/>
    </source>
</evidence>
<feature type="transmembrane region" description="Helical" evidence="7">
    <location>
        <begin position="581"/>
        <end position="602"/>
    </location>
</feature>
<keyword evidence="6 7" id="KW-0472">Membrane</keyword>
<evidence type="ECO:0000256" key="2">
    <source>
        <dbReference type="ARBA" id="ARBA00022448"/>
    </source>
</evidence>
<dbReference type="GO" id="GO:0005886">
    <property type="term" value="C:plasma membrane"/>
    <property type="evidence" value="ECO:0007669"/>
    <property type="project" value="UniProtKB-SubCell"/>
</dbReference>
<dbReference type="SUPFAM" id="SSF50985">
    <property type="entry name" value="RCC1/BLIP-II"/>
    <property type="match status" value="2"/>
</dbReference>